<keyword evidence="7" id="KW-0472">Membrane</keyword>
<dbReference type="PANTHER" id="PTHR16803:SF0">
    <property type="entry name" value="HIGH AFFINITY IMMUNOGLOBULIN EPSILON RECEPTOR SUBUNIT GAMMA"/>
    <property type="match status" value="1"/>
</dbReference>
<evidence type="ECO:0000256" key="1">
    <source>
        <dbReference type="ARBA" id="ARBA00004251"/>
    </source>
</evidence>
<keyword evidence="9" id="KW-1185">Reference proteome</keyword>
<sequence>MKMVCFLCPEAIEDMNICYVLDGILILYGIILTVLYCRLRSRTDPNACSNDSQKSQFPPAFLHTKQESDPTSCYML</sequence>
<dbReference type="GO" id="GO:0032998">
    <property type="term" value="C:Fc-epsilon receptor I complex"/>
    <property type="evidence" value="ECO:0007669"/>
    <property type="project" value="InterPro"/>
</dbReference>
<keyword evidence="4" id="KW-0391">Immunity</keyword>
<dbReference type="AlphaFoldDB" id="A0A8C4GI53"/>
<dbReference type="InterPro" id="IPR021663">
    <property type="entry name" value="CD3_zeta/IgE_Fc_rcpt_gamma"/>
</dbReference>
<dbReference type="Proteomes" id="UP000694389">
    <property type="component" value="Unassembled WGS sequence"/>
</dbReference>
<evidence type="ECO:0000256" key="7">
    <source>
        <dbReference type="SAM" id="Phobius"/>
    </source>
</evidence>
<proteinExistence type="predicted"/>
<dbReference type="PANTHER" id="PTHR16803">
    <property type="entry name" value="HIGH AFFINITY IMMUNOGLOBULIN EPSILON RECEPTOR GAMMA-SUBUNIT"/>
    <property type="match status" value="1"/>
</dbReference>
<keyword evidence="2" id="KW-1003">Cell membrane</keyword>
<evidence type="ECO:0000256" key="3">
    <source>
        <dbReference type="ARBA" id="ARBA00022553"/>
    </source>
</evidence>
<evidence type="ECO:0000256" key="5">
    <source>
        <dbReference type="ARBA" id="ARBA00023157"/>
    </source>
</evidence>
<keyword evidence="5" id="KW-1015">Disulfide bond</keyword>
<dbReference type="GO" id="GO:0002376">
    <property type="term" value="P:immune system process"/>
    <property type="evidence" value="ECO:0007669"/>
    <property type="project" value="UniProtKB-KW"/>
</dbReference>
<feature type="transmembrane region" description="Helical" evidence="7">
    <location>
        <begin position="19"/>
        <end position="37"/>
    </location>
</feature>
<protein>
    <recommendedName>
        <fullName evidence="10">Fc receptor gamma-chain</fullName>
    </recommendedName>
</protein>
<evidence type="ECO:0000256" key="6">
    <source>
        <dbReference type="ARBA" id="ARBA00023170"/>
    </source>
</evidence>
<keyword evidence="3" id="KW-0597">Phosphoprotein</keyword>
<dbReference type="GeneTree" id="ENSGT00940000174764"/>
<dbReference type="GO" id="GO:0019767">
    <property type="term" value="F:IgE receptor activity"/>
    <property type="evidence" value="ECO:0007669"/>
    <property type="project" value="InterPro"/>
</dbReference>
<accession>A0A8C4GI53</accession>
<keyword evidence="7" id="KW-0812">Transmembrane</keyword>
<name>A0A8C4GI53_DICLA</name>
<dbReference type="Pfam" id="PF11628">
    <property type="entry name" value="TCR_zetazeta"/>
    <property type="match status" value="1"/>
</dbReference>
<keyword evidence="7" id="KW-1133">Transmembrane helix</keyword>
<evidence type="ECO:0000313" key="8">
    <source>
        <dbReference type="Ensembl" id="ENSDLAP00005010510.1"/>
    </source>
</evidence>
<comment type="subcellular location">
    <subcellularLocation>
        <location evidence="1">Cell membrane</location>
        <topology evidence="1">Single-pass type I membrane protein</topology>
    </subcellularLocation>
</comment>
<organism evidence="8 9">
    <name type="scientific">Dicentrarchus labrax</name>
    <name type="common">European seabass</name>
    <name type="synonym">Morone labrax</name>
    <dbReference type="NCBI Taxonomy" id="13489"/>
    <lineage>
        <taxon>Eukaryota</taxon>
        <taxon>Metazoa</taxon>
        <taxon>Chordata</taxon>
        <taxon>Craniata</taxon>
        <taxon>Vertebrata</taxon>
        <taxon>Euteleostomi</taxon>
        <taxon>Actinopterygii</taxon>
        <taxon>Neopterygii</taxon>
        <taxon>Teleostei</taxon>
        <taxon>Neoteleostei</taxon>
        <taxon>Acanthomorphata</taxon>
        <taxon>Eupercaria</taxon>
        <taxon>Moronidae</taxon>
        <taxon>Dicentrarchus</taxon>
    </lineage>
</organism>
<evidence type="ECO:0000313" key="9">
    <source>
        <dbReference type="Proteomes" id="UP000694389"/>
    </source>
</evidence>
<keyword evidence="6" id="KW-0675">Receptor</keyword>
<evidence type="ECO:0000256" key="4">
    <source>
        <dbReference type="ARBA" id="ARBA00022859"/>
    </source>
</evidence>
<dbReference type="InterPro" id="IPR042340">
    <property type="entry name" value="FCER1G"/>
</dbReference>
<reference evidence="8" key="2">
    <citation type="submission" date="2025-09" db="UniProtKB">
        <authorList>
            <consortium name="Ensembl"/>
        </authorList>
    </citation>
    <scope>IDENTIFICATION</scope>
</reference>
<reference evidence="8" key="1">
    <citation type="submission" date="2025-08" db="UniProtKB">
        <authorList>
            <consortium name="Ensembl"/>
        </authorList>
    </citation>
    <scope>IDENTIFICATION</scope>
</reference>
<evidence type="ECO:0000256" key="2">
    <source>
        <dbReference type="ARBA" id="ARBA00022475"/>
    </source>
</evidence>
<dbReference type="Ensembl" id="ENSDLAT00005011514.2">
    <property type="protein sequence ID" value="ENSDLAP00005010510.1"/>
    <property type="gene ID" value="ENSDLAG00005005472.2"/>
</dbReference>
<evidence type="ECO:0008006" key="10">
    <source>
        <dbReference type="Google" id="ProtNLM"/>
    </source>
</evidence>